<dbReference type="InterPro" id="IPR005517">
    <property type="entry name" value="Transl_elong_EFG/EF2_IV"/>
</dbReference>
<dbReference type="EMBL" id="ASHM01138379">
    <property type="protein sequence ID" value="PNX60781.1"/>
    <property type="molecule type" value="Genomic_DNA"/>
</dbReference>
<evidence type="ECO:0000313" key="7">
    <source>
        <dbReference type="EMBL" id="PNX60781.1"/>
    </source>
</evidence>
<dbReference type="SUPFAM" id="SSF54211">
    <property type="entry name" value="Ribosomal protein S5 domain 2-like"/>
    <property type="match status" value="1"/>
</dbReference>
<name>A0A2K3K3B6_TRIPR</name>
<dbReference type="InterPro" id="IPR035647">
    <property type="entry name" value="EFG_III/V"/>
</dbReference>
<keyword evidence="4" id="KW-0342">GTP-binding</keyword>
<dbReference type="InterPro" id="IPR041095">
    <property type="entry name" value="EFG_II"/>
</dbReference>
<evidence type="ECO:0000256" key="4">
    <source>
        <dbReference type="ARBA" id="ARBA00023134"/>
    </source>
</evidence>
<gene>
    <name evidence="7" type="ORF">L195_g060351</name>
</gene>
<dbReference type="SUPFAM" id="SSF54980">
    <property type="entry name" value="EF-G C-terminal domain-like"/>
    <property type="match status" value="1"/>
</dbReference>
<dbReference type="Pfam" id="PF03764">
    <property type="entry name" value="EFG_IV"/>
    <property type="match status" value="1"/>
</dbReference>
<dbReference type="GO" id="GO:0003924">
    <property type="term" value="F:GTPase activity"/>
    <property type="evidence" value="ECO:0007669"/>
    <property type="project" value="TreeGrafter"/>
</dbReference>
<reference evidence="7 8" key="2">
    <citation type="journal article" date="2017" name="Front. Plant Sci.">
        <title>Gene Classification and Mining of Molecular Markers Useful in Red Clover (Trifolium pratense) Breeding.</title>
        <authorList>
            <person name="Istvanek J."/>
            <person name="Dluhosova J."/>
            <person name="Dluhos P."/>
            <person name="Patkova L."/>
            <person name="Nedelnik J."/>
            <person name="Repkova J."/>
        </authorList>
    </citation>
    <scope>NUCLEOTIDE SEQUENCE [LARGE SCALE GENOMIC DNA]</scope>
    <source>
        <strain evidence="8">cv. Tatra</strain>
        <tissue evidence="7">Young leaves</tissue>
    </source>
</reference>
<dbReference type="InterPro" id="IPR020568">
    <property type="entry name" value="Ribosomal_Su5_D2-typ_SF"/>
</dbReference>
<dbReference type="GO" id="GO:0005739">
    <property type="term" value="C:mitochondrion"/>
    <property type="evidence" value="ECO:0007669"/>
    <property type="project" value="TreeGrafter"/>
</dbReference>
<dbReference type="GO" id="GO:0070125">
    <property type="term" value="P:mitochondrial translational elongation"/>
    <property type="evidence" value="ECO:0007669"/>
    <property type="project" value="TreeGrafter"/>
</dbReference>
<feature type="domain" description="Elongation Factor G" evidence="6">
    <location>
        <begin position="1"/>
        <end position="44"/>
    </location>
</feature>
<sequence>MSVAIQPVSQDLGGKFSKALNRFQKEDPTFRVGLEPESGQTIISVGKPRVNFRETVTQCVDFDYLHKKQSGGQGQYAKVTGYIEPLHAGSEVKFEFENMLDGQAIPSNFMPAIE</sequence>
<dbReference type="PANTHER" id="PTHR43636">
    <property type="entry name" value="ELONGATION FACTOR G, MITOCHONDRIAL"/>
    <property type="match status" value="1"/>
</dbReference>
<proteinExistence type="predicted"/>
<dbReference type="GO" id="GO:0003746">
    <property type="term" value="F:translation elongation factor activity"/>
    <property type="evidence" value="ECO:0007669"/>
    <property type="project" value="UniProtKB-KW"/>
</dbReference>
<evidence type="ECO:0000256" key="2">
    <source>
        <dbReference type="ARBA" id="ARBA00022768"/>
    </source>
</evidence>
<evidence type="ECO:0000256" key="1">
    <source>
        <dbReference type="ARBA" id="ARBA00022741"/>
    </source>
</evidence>
<dbReference type="Pfam" id="PF14492">
    <property type="entry name" value="EFG_III"/>
    <property type="match status" value="1"/>
</dbReference>
<dbReference type="Proteomes" id="UP000236291">
    <property type="component" value="Unassembled WGS sequence"/>
</dbReference>
<dbReference type="InterPro" id="IPR014721">
    <property type="entry name" value="Ribsml_uS5_D2-typ_fold_subgr"/>
</dbReference>
<evidence type="ECO:0000259" key="6">
    <source>
        <dbReference type="Pfam" id="PF14492"/>
    </source>
</evidence>
<protein>
    <submittedName>
        <fullName evidence="7">Elongation factor G mitochondrial-like</fullName>
    </submittedName>
</protein>
<dbReference type="STRING" id="57577.A0A2K3K3B6"/>
<keyword evidence="1" id="KW-0547">Nucleotide-binding</keyword>
<dbReference type="GO" id="GO:0005525">
    <property type="term" value="F:GTP binding"/>
    <property type="evidence" value="ECO:0007669"/>
    <property type="project" value="UniProtKB-KW"/>
</dbReference>
<reference evidence="7 8" key="1">
    <citation type="journal article" date="2014" name="Am. J. Bot.">
        <title>Genome assembly and annotation for red clover (Trifolium pratense; Fabaceae).</title>
        <authorList>
            <person name="Istvanek J."/>
            <person name="Jaros M."/>
            <person name="Krenek A."/>
            <person name="Repkova J."/>
        </authorList>
    </citation>
    <scope>NUCLEOTIDE SEQUENCE [LARGE SCALE GENOMIC DNA]</scope>
    <source>
        <strain evidence="8">cv. Tatra</strain>
        <tissue evidence="7">Young leaves</tissue>
    </source>
</reference>
<dbReference type="PANTHER" id="PTHR43636:SF2">
    <property type="entry name" value="ELONGATION FACTOR G, MITOCHONDRIAL"/>
    <property type="match status" value="1"/>
</dbReference>
<dbReference type="AlphaFoldDB" id="A0A2K3K3B6"/>
<keyword evidence="3" id="KW-0648">Protein biosynthesis</keyword>
<feature type="non-terminal residue" evidence="7">
    <location>
        <position position="114"/>
    </location>
</feature>
<organism evidence="7 8">
    <name type="scientific">Trifolium pratense</name>
    <name type="common">Red clover</name>
    <dbReference type="NCBI Taxonomy" id="57577"/>
    <lineage>
        <taxon>Eukaryota</taxon>
        <taxon>Viridiplantae</taxon>
        <taxon>Streptophyta</taxon>
        <taxon>Embryophyta</taxon>
        <taxon>Tracheophyta</taxon>
        <taxon>Spermatophyta</taxon>
        <taxon>Magnoliopsida</taxon>
        <taxon>eudicotyledons</taxon>
        <taxon>Gunneridae</taxon>
        <taxon>Pentapetalae</taxon>
        <taxon>rosids</taxon>
        <taxon>fabids</taxon>
        <taxon>Fabales</taxon>
        <taxon>Fabaceae</taxon>
        <taxon>Papilionoideae</taxon>
        <taxon>50 kb inversion clade</taxon>
        <taxon>NPAAA clade</taxon>
        <taxon>Hologalegina</taxon>
        <taxon>IRL clade</taxon>
        <taxon>Trifolieae</taxon>
        <taxon>Trifolium</taxon>
    </lineage>
</organism>
<evidence type="ECO:0000259" key="5">
    <source>
        <dbReference type="Pfam" id="PF03764"/>
    </source>
</evidence>
<comment type="caution">
    <text evidence="7">The sequence shown here is derived from an EMBL/GenBank/DDBJ whole genome shotgun (WGS) entry which is preliminary data.</text>
</comment>
<evidence type="ECO:0000256" key="3">
    <source>
        <dbReference type="ARBA" id="ARBA00022917"/>
    </source>
</evidence>
<feature type="domain" description="Translation elongation factor EFG/EF2" evidence="5">
    <location>
        <begin position="48"/>
        <end position="114"/>
    </location>
</feature>
<keyword evidence="2 7" id="KW-0251">Elongation factor</keyword>
<dbReference type="Gene3D" id="3.30.230.10">
    <property type="match status" value="1"/>
</dbReference>
<accession>A0A2K3K3B6</accession>
<dbReference type="Gene3D" id="3.30.70.870">
    <property type="entry name" value="Elongation Factor G (Translational Gtpase), domain 3"/>
    <property type="match status" value="1"/>
</dbReference>
<evidence type="ECO:0000313" key="8">
    <source>
        <dbReference type="Proteomes" id="UP000236291"/>
    </source>
</evidence>